<dbReference type="NCBIfam" id="NF003996">
    <property type="entry name" value="PRK05472.2-5"/>
    <property type="match status" value="1"/>
</dbReference>
<dbReference type="SUPFAM" id="SSF46785">
    <property type="entry name" value="Winged helix' DNA-binding domain"/>
    <property type="match status" value="1"/>
</dbReference>
<reference evidence="9 10" key="1">
    <citation type="submission" date="2013-06" db="EMBL/GenBank/DDBJ databases">
        <title>Rumen cellulosomics: divergent fiber-degrading strategies revealed by comparative genome-wide analysis of six Ruminococcal strains.</title>
        <authorList>
            <person name="Dassa B."/>
            <person name="Borovok I."/>
            <person name="Lamed R."/>
            <person name="Flint H."/>
            <person name="Yeoman C.J."/>
            <person name="White B."/>
            <person name="Bayer E.A."/>
        </authorList>
    </citation>
    <scope>NUCLEOTIDE SEQUENCE [LARGE SCALE GENOMIC DNA]</scope>
    <source>
        <strain evidence="9 10">SY3</strain>
    </source>
</reference>
<comment type="function">
    <text evidence="7">Modulates transcription in response to changes in cellular NADH/NAD(+) redox state.</text>
</comment>
<evidence type="ECO:0000313" key="9">
    <source>
        <dbReference type="EMBL" id="EXM39558.1"/>
    </source>
</evidence>
<evidence type="ECO:0000256" key="6">
    <source>
        <dbReference type="ARBA" id="ARBA00023163"/>
    </source>
</evidence>
<dbReference type="GO" id="GO:0045892">
    <property type="term" value="P:negative regulation of DNA-templated transcription"/>
    <property type="evidence" value="ECO:0007669"/>
    <property type="project" value="InterPro"/>
</dbReference>
<evidence type="ECO:0000256" key="4">
    <source>
        <dbReference type="ARBA" id="ARBA00023027"/>
    </source>
</evidence>
<comment type="caution">
    <text evidence="9">The sequence shown here is derived from an EMBL/GenBank/DDBJ whole genome shotgun (WGS) entry which is preliminary data.</text>
</comment>
<dbReference type="Gene3D" id="3.40.50.720">
    <property type="entry name" value="NAD(P)-binding Rossmann-like Domain"/>
    <property type="match status" value="1"/>
</dbReference>
<dbReference type="InterPro" id="IPR022876">
    <property type="entry name" value="Tscrpt_rep_Rex"/>
</dbReference>
<dbReference type="Pfam" id="PF06971">
    <property type="entry name" value="Put_DNA-bind_N"/>
    <property type="match status" value="1"/>
</dbReference>
<evidence type="ECO:0000256" key="5">
    <source>
        <dbReference type="ARBA" id="ARBA00023125"/>
    </source>
</evidence>
<evidence type="ECO:0000256" key="1">
    <source>
        <dbReference type="ARBA" id="ARBA00022490"/>
    </source>
</evidence>
<protein>
    <recommendedName>
        <fullName evidence="7">Redox-sensing transcriptional repressor Rex</fullName>
    </recommendedName>
</protein>
<comment type="caution">
    <text evidence="7">Lacks conserved residue(s) required for the propagation of feature annotation.</text>
</comment>
<dbReference type="NCBIfam" id="NF003995">
    <property type="entry name" value="PRK05472.2-4"/>
    <property type="match status" value="1"/>
</dbReference>
<keyword evidence="3 7" id="KW-0805">Transcription regulation</keyword>
<dbReference type="NCBIfam" id="NF003994">
    <property type="entry name" value="PRK05472.2-3"/>
    <property type="match status" value="1"/>
</dbReference>
<keyword evidence="10" id="KW-1185">Reference proteome</keyword>
<keyword evidence="6 7" id="KW-0804">Transcription</keyword>
<dbReference type="PANTHER" id="PTHR35786:SF1">
    <property type="entry name" value="REDOX-SENSING TRANSCRIPTIONAL REPRESSOR REX 1"/>
    <property type="match status" value="1"/>
</dbReference>
<keyword evidence="5 7" id="KW-0238">DNA-binding</keyword>
<dbReference type="Pfam" id="PF02629">
    <property type="entry name" value="CoA_binding"/>
    <property type="match status" value="1"/>
</dbReference>
<feature type="domain" description="CoA-binding" evidence="8">
    <location>
        <begin position="77"/>
        <end position="173"/>
    </location>
</feature>
<dbReference type="GO" id="GO:0005737">
    <property type="term" value="C:cytoplasm"/>
    <property type="evidence" value="ECO:0007669"/>
    <property type="project" value="UniProtKB-SubCell"/>
</dbReference>
<comment type="similarity">
    <text evidence="7">Belongs to the transcriptional regulatory Rex family.</text>
</comment>
<dbReference type="PANTHER" id="PTHR35786">
    <property type="entry name" value="REDOX-SENSING TRANSCRIPTIONAL REPRESSOR REX"/>
    <property type="match status" value="1"/>
</dbReference>
<dbReference type="GO" id="GO:0003700">
    <property type="term" value="F:DNA-binding transcription factor activity"/>
    <property type="evidence" value="ECO:0007669"/>
    <property type="project" value="UniProtKB-UniRule"/>
</dbReference>
<dbReference type="EMBL" id="JEOB01000002">
    <property type="protein sequence ID" value="EXM39558.1"/>
    <property type="molecule type" value="Genomic_DNA"/>
</dbReference>
<feature type="binding site" evidence="7">
    <location>
        <begin position="88"/>
        <end position="93"/>
    </location>
    <ligand>
        <name>NAD(+)</name>
        <dbReference type="ChEBI" id="CHEBI:57540"/>
    </ligand>
</feature>
<sequence length="200" mass="21664">MKGPIFSKATLGRLPVYLDYLRTGDHGENISAAEISRALGLGDVQVRKDLNAVSGTGRPKVGYKTTELIAALEAVLGRKAATPVVIVGAGKLGKALFDFEGFEEYGIKISAAFDVDKSLLCDRILSMDTFTNYCRLYDIHAGIITVPAACAKEVCEIMIKSGITAIWNFAQIELDVPENITVCQENLALSLAHLTMKLRK</sequence>
<dbReference type="RefSeq" id="WP_037286288.1">
    <property type="nucleotide sequence ID" value="NZ_JEOB01000002.1"/>
</dbReference>
<evidence type="ECO:0000256" key="2">
    <source>
        <dbReference type="ARBA" id="ARBA00022491"/>
    </source>
</evidence>
<dbReference type="GO" id="GO:0051775">
    <property type="term" value="P:response to redox state"/>
    <property type="evidence" value="ECO:0007669"/>
    <property type="project" value="InterPro"/>
</dbReference>
<evidence type="ECO:0000259" key="8">
    <source>
        <dbReference type="SMART" id="SM00881"/>
    </source>
</evidence>
<dbReference type="HAMAP" id="MF_01131">
    <property type="entry name" value="Rex"/>
    <property type="match status" value="1"/>
</dbReference>
<gene>
    <name evidence="7" type="primary">rex</name>
    <name evidence="9" type="ORF">RASY3_06720</name>
</gene>
<dbReference type="OrthoDB" id="9784760at2"/>
<proteinExistence type="inferred from homology"/>
<keyword evidence="1 7" id="KW-0963">Cytoplasm</keyword>
<accession>A0A011VYD9</accession>
<name>A0A011VYD9_RUMAL</name>
<dbReference type="AlphaFoldDB" id="A0A011VYD9"/>
<comment type="subcellular location">
    <subcellularLocation>
        <location evidence="7">Cytoplasm</location>
    </subcellularLocation>
</comment>
<comment type="subunit">
    <text evidence="7">Homodimer.</text>
</comment>
<dbReference type="InterPro" id="IPR036388">
    <property type="entry name" value="WH-like_DNA-bd_sf"/>
</dbReference>
<dbReference type="Proteomes" id="UP000021369">
    <property type="component" value="Unassembled WGS sequence"/>
</dbReference>
<dbReference type="InterPro" id="IPR009718">
    <property type="entry name" value="Rex_DNA-bd_C_dom"/>
</dbReference>
<keyword evidence="4 7" id="KW-0520">NAD</keyword>
<dbReference type="InterPro" id="IPR036291">
    <property type="entry name" value="NAD(P)-bd_dom_sf"/>
</dbReference>
<dbReference type="Gene3D" id="1.10.10.10">
    <property type="entry name" value="Winged helix-like DNA-binding domain superfamily/Winged helix DNA-binding domain"/>
    <property type="match status" value="1"/>
</dbReference>
<dbReference type="SUPFAM" id="SSF51735">
    <property type="entry name" value="NAD(P)-binding Rossmann-fold domains"/>
    <property type="match status" value="1"/>
</dbReference>
<dbReference type="GO" id="GO:0003677">
    <property type="term" value="F:DNA binding"/>
    <property type="evidence" value="ECO:0007669"/>
    <property type="project" value="UniProtKB-UniRule"/>
</dbReference>
<evidence type="ECO:0000256" key="3">
    <source>
        <dbReference type="ARBA" id="ARBA00023015"/>
    </source>
</evidence>
<evidence type="ECO:0000313" key="10">
    <source>
        <dbReference type="Proteomes" id="UP000021369"/>
    </source>
</evidence>
<dbReference type="PATRIC" id="fig|1341156.4.peg.1762"/>
<dbReference type="InterPro" id="IPR003781">
    <property type="entry name" value="CoA-bd"/>
</dbReference>
<dbReference type="SMART" id="SM00881">
    <property type="entry name" value="CoA_binding"/>
    <property type="match status" value="1"/>
</dbReference>
<keyword evidence="2 7" id="KW-0678">Repressor</keyword>
<evidence type="ECO:0000256" key="7">
    <source>
        <dbReference type="HAMAP-Rule" id="MF_01131"/>
    </source>
</evidence>
<dbReference type="InterPro" id="IPR036390">
    <property type="entry name" value="WH_DNA-bd_sf"/>
</dbReference>
<organism evidence="9 10">
    <name type="scientific">Ruminococcus albus SY3</name>
    <dbReference type="NCBI Taxonomy" id="1341156"/>
    <lineage>
        <taxon>Bacteria</taxon>
        <taxon>Bacillati</taxon>
        <taxon>Bacillota</taxon>
        <taxon>Clostridia</taxon>
        <taxon>Eubacteriales</taxon>
        <taxon>Oscillospiraceae</taxon>
        <taxon>Ruminococcus</taxon>
    </lineage>
</organism>